<dbReference type="OrthoDB" id="5307821at2759"/>
<dbReference type="PANTHER" id="PTHR46929:SF3">
    <property type="entry name" value="MYB_SANT-LIKE DOMAIN-CONTAINING PROTEIN"/>
    <property type="match status" value="1"/>
</dbReference>
<dbReference type="AlphaFoldDB" id="A0A3N4KPJ6"/>
<dbReference type="InParanoid" id="A0A3N4KPJ6"/>
<evidence type="ECO:0008006" key="4">
    <source>
        <dbReference type="Google" id="ProtNLM"/>
    </source>
</evidence>
<accession>A0A3N4KPJ6</accession>
<dbReference type="Proteomes" id="UP000277580">
    <property type="component" value="Unassembled WGS sequence"/>
</dbReference>
<gene>
    <name evidence="2" type="ORF">P167DRAFT_159504</name>
</gene>
<feature type="region of interest" description="Disordered" evidence="1">
    <location>
        <begin position="62"/>
        <end position="113"/>
    </location>
</feature>
<organism evidence="2 3">
    <name type="scientific">Morchella conica CCBAS932</name>
    <dbReference type="NCBI Taxonomy" id="1392247"/>
    <lineage>
        <taxon>Eukaryota</taxon>
        <taxon>Fungi</taxon>
        <taxon>Dikarya</taxon>
        <taxon>Ascomycota</taxon>
        <taxon>Pezizomycotina</taxon>
        <taxon>Pezizomycetes</taxon>
        <taxon>Pezizales</taxon>
        <taxon>Morchellaceae</taxon>
        <taxon>Morchella</taxon>
    </lineage>
</organism>
<dbReference type="PANTHER" id="PTHR46929">
    <property type="entry name" value="EXPRESSED PROTEIN"/>
    <property type="match status" value="1"/>
</dbReference>
<evidence type="ECO:0000313" key="2">
    <source>
        <dbReference type="EMBL" id="RPB12524.1"/>
    </source>
</evidence>
<feature type="region of interest" description="Disordered" evidence="1">
    <location>
        <begin position="1"/>
        <end position="21"/>
    </location>
</feature>
<evidence type="ECO:0000256" key="1">
    <source>
        <dbReference type="SAM" id="MobiDB-lite"/>
    </source>
</evidence>
<keyword evidence="3" id="KW-1185">Reference proteome</keyword>
<dbReference type="EMBL" id="ML119128">
    <property type="protein sequence ID" value="RPB12524.1"/>
    <property type="molecule type" value="Genomic_DNA"/>
</dbReference>
<protein>
    <recommendedName>
        <fullName evidence="4">Myb/SANT-like domain-containing protein</fullName>
    </recommendedName>
</protein>
<name>A0A3N4KPJ6_9PEZI</name>
<reference evidence="2 3" key="1">
    <citation type="journal article" date="2018" name="Nat. Ecol. Evol.">
        <title>Pezizomycetes genomes reveal the molecular basis of ectomycorrhizal truffle lifestyle.</title>
        <authorList>
            <person name="Murat C."/>
            <person name="Payen T."/>
            <person name="Noel B."/>
            <person name="Kuo A."/>
            <person name="Morin E."/>
            <person name="Chen J."/>
            <person name="Kohler A."/>
            <person name="Krizsan K."/>
            <person name="Balestrini R."/>
            <person name="Da Silva C."/>
            <person name="Montanini B."/>
            <person name="Hainaut M."/>
            <person name="Levati E."/>
            <person name="Barry K.W."/>
            <person name="Belfiori B."/>
            <person name="Cichocki N."/>
            <person name="Clum A."/>
            <person name="Dockter R.B."/>
            <person name="Fauchery L."/>
            <person name="Guy J."/>
            <person name="Iotti M."/>
            <person name="Le Tacon F."/>
            <person name="Lindquist E.A."/>
            <person name="Lipzen A."/>
            <person name="Malagnac F."/>
            <person name="Mello A."/>
            <person name="Molinier V."/>
            <person name="Miyauchi S."/>
            <person name="Poulain J."/>
            <person name="Riccioni C."/>
            <person name="Rubini A."/>
            <person name="Sitrit Y."/>
            <person name="Splivallo R."/>
            <person name="Traeger S."/>
            <person name="Wang M."/>
            <person name="Zifcakova L."/>
            <person name="Wipf D."/>
            <person name="Zambonelli A."/>
            <person name="Paolocci F."/>
            <person name="Nowrousian M."/>
            <person name="Ottonello S."/>
            <person name="Baldrian P."/>
            <person name="Spatafora J.W."/>
            <person name="Henrissat B."/>
            <person name="Nagy L.G."/>
            <person name="Aury J.M."/>
            <person name="Wincker P."/>
            <person name="Grigoriev I.V."/>
            <person name="Bonfante P."/>
            <person name="Martin F.M."/>
        </authorList>
    </citation>
    <scope>NUCLEOTIDE SEQUENCE [LARGE SCALE GENOMIC DNA]</scope>
    <source>
        <strain evidence="2 3">CCBAS932</strain>
    </source>
</reference>
<evidence type="ECO:0000313" key="3">
    <source>
        <dbReference type="Proteomes" id="UP000277580"/>
    </source>
</evidence>
<sequence>MKESGEFAWDEATGTPSANNEVWDRYVETNPIAKKYRGRALSNYALLSKLVSTAPLSPTTLDLALTPESLPTKRSRDDSDDSSNDGTDKFDDAEEHGTSGSENDDEAVAPNRPPVILATPAPIVGGGGVGVGAGVGAGSGVGAGNHQTMKRMKRSFAGEVHNHQSIASALTTFTQTLGLSPTTAQRQTPPTPVVPSPVLFNGVDNIQCAITTLQNDYDKKMSVEDLVACLSIFESELKAKMFVAMKKGMVRDAWLEKEIRVYRRGCGEL</sequence>
<proteinExistence type="predicted"/>